<keyword evidence="2" id="KW-1185">Reference proteome</keyword>
<dbReference type="Proteomes" id="UP000887569">
    <property type="component" value="Unplaced"/>
</dbReference>
<evidence type="ECO:0000313" key="3">
    <source>
        <dbReference type="WBParaSite" id="PgR186_g002_t01"/>
    </source>
</evidence>
<name>A0A915CGX8_PARUN</name>
<dbReference type="AlphaFoldDB" id="A0A915CGX8"/>
<dbReference type="WBParaSite" id="PgR186_g002_t01">
    <property type="protein sequence ID" value="PgR186_g002_t01"/>
    <property type="gene ID" value="PgR186_g002"/>
</dbReference>
<organism evidence="2 3">
    <name type="scientific">Parascaris univalens</name>
    <name type="common">Nematode worm</name>
    <dbReference type="NCBI Taxonomy" id="6257"/>
    <lineage>
        <taxon>Eukaryota</taxon>
        <taxon>Metazoa</taxon>
        <taxon>Ecdysozoa</taxon>
        <taxon>Nematoda</taxon>
        <taxon>Chromadorea</taxon>
        <taxon>Rhabditida</taxon>
        <taxon>Spirurina</taxon>
        <taxon>Ascaridomorpha</taxon>
        <taxon>Ascaridoidea</taxon>
        <taxon>Ascarididae</taxon>
        <taxon>Parascaris</taxon>
    </lineage>
</organism>
<feature type="signal peptide" evidence="1">
    <location>
        <begin position="1"/>
        <end position="21"/>
    </location>
</feature>
<sequence length="72" mass="8130">MKAFTIVFFIVLLTLTQVISADNPSPSLRSNRVKRYWGGLFWGGGWGGGYRPWGGMWGGYRPWGGWGGWYGR</sequence>
<protein>
    <submittedName>
        <fullName evidence="3">Uncharacterized protein</fullName>
    </submittedName>
</protein>
<evidence type="ECO:0000256" key="1">
    <source>
        <dbReference type="SAM" id="SignalP"/>
    </source>
</evidence>
<proteinExistence type="predicted"/>
<reference evidence="3" key="1">
    <citation type="submission" date="2022-11" db="UniProtKB">
        <authorList>
            <consortium name="WormBaseParasite"/>
        </authorList>
    </citation>
    <scope>IDENTIFICATION</scope>
</reference>
<keyword evidence="1" id="KW-0732">Signal</keyword>
<feature type="chain" id="PRO_5037525046" evidence="1">
    <location>
        <begin position="22"/>
        <end position="72"/>
    </location>
</feature>
<accession>A0A915CGX8</accession>
<evidence type="ECO:0000313" key="2">
    <source>
        <dbReference type="Proteomes" id="UP000887569"/>
    </source>
</evidence>